<dbReference type="EMBL" id="VIIS01002016">
    <property type="protein sequence ID" value="KAF0289653.1"/>
    <property type="molecule type" value="Genomic_DNA"/>
</dbReference>
<dbReference type="InterPro" id="IPR002655">
    <property type="entry name" value="Acyl-CoA_oxidase_C"/>
</dbReference>
<protein>
    <recommendedName>
        <fullName evidence="11">Acyl-coenzyme A oxidase</fullName>
    </recommendedName>
</protein>
<dbReference type="InterPro" id="IPR009100">
    <property type="entry name" value="AcylCoA_DH/oxidase_NM_dom_sf"/>
</dbReference>
<comment type="subcellular location">
    <subcellularLocation>
        <location evidence="2">Peroxisome</location>
    </subcellularLocation>
</comment>
<comment type="caution">
    <text evidence="17">The sequence shown here is derived from an EMBL/GenBank/DDBJ whole genome shotgun (WGS) entry which is preliminary data.</text>
</comment>
<dbReference type="SUPFAM" id="SSF47203">
    <property type="entry name" value="Acyl-CoA dehydrogenase C-terminal domain-like"/>
    <property type="match status" value="2"/>
</dbReference>
<keyword evidence="10" id="KW-0576">Peroxisome</keyword>
<dbReference type="FunFam" id="2.40.110.10:FF:000003">
    <property type="entry name" value="Acyl-coenzyme A oxidase"/>
    <property type="match status" value="1"/>
</dbReference>
<evidence type="ECO:0000256" key="4">
    <source>
        <dbReference type="ARBA" id="ARBA00006288"/>
    </source>
</evidence>
<evidence type="ECO:0000256" key="9">
    <source>
        <dbReference type="ARBA" id="ARBA00023098"/>
    </source>
</evidence>
<evidence type="ECO:0000256" key="2">
    <source>
        <dbReference type="ARBA" id="ARBA00004275"/>
    </source>
</evidence>
<name>A0A6A4V7L8_AMPAM</name>
<evidence type="ECO:0000259" key="15">
    <source>
        <dbReference type="Pfam" id="PF14749"/>
    </source>
</evidence>
<evidence type="ECO:0000313" key="17">
    <source>
        <dbReference type="EMBL" id="KAF0289653.1"/>
    </source>
</evidence>
<evidence type="ECO:0000256" key="6">
    <source>
        <dbReference type="ARBA" id="ARBA00022827"/>
    </source>
</evidence>
<dbReference type="OrthoDB" id="538336at2759"/>
<keyword evidence="7" id="KW-0276">Fatty acid metabolism</keyword>
<feature type="binding site" evidence="13">
    <location>
        <position position="120"/>
    </location>
    <ligand>
        <name>FAD</name>
        <dbReference type="ChEBI" id="CHEBI:57692"/>
    </ligand>
</feature>
<dbReference type="FunFam" id="1.20.140.10:FF:000005">
    <property type="entry name" value="Acyl-coenzyme A oxidase"/>
    <property type="match status" value="1"/>
</dbReference>
<keyword evidence="6 11" id="KW-0274">FAD</keyword>
<comment type="pathway">
    <text evidence="3">Lipid metabolism; peroxisomal fatty acid beta-oxidation.</text>
</comment>
<evidence type="ECO:0000256" key="8">
    <source>
        <dbReference type="ARBA" id="ARBA00023002"/>
    </source>
</evidence>
<keyword evidence="18" id="KW-1185">Reference proteome</keyword>
<keyword evidence="5 11" id="KW-0285">Flavoprotein</keyword>
<dbReference type="GO" id="GO:0005504">
    <property type="term" value="F:fatty acid binding"/>
    <property type="evidence" value="ECO:0007669"/>
    <property type="project" value="TreeGrafter"/>
</dbReference>
<evidence type="ECO:0000259" key="14">
    <source>
        <dbReference type="Pfam" id="PF01756"/>
    </source>
</evidence>
<evidence type="ECO:0000256" key="12">
    <source>
        <dbReference type="PIRSR" id="PIRSR000168-1"/>
    </source>
</evidence>
<feature type="binding site" evidence="13">
    <location>
        <position position="159"/>
    </location>
    <ligand>
        <name>FAD</name>
        <dbReference type="ChEBI" id="CHEBI:57692"/>
    </ligand>
</feature>
<accession>A0A6A4V7L8</accession>
<evidence type="ECO:0000256" key="11">
    <source>
        <dbReference type="PIRNR" id="PIRNR000168"/>
    </source>
</evidence>
<keyword evidence="8" id="KW-0560">Oxidoreductase</keyword>
<comment type="similarity">
    <text evidence="4 11">Belongs to the acyl-CoA oxidase family.</text>
</comment>
<evidence type="ECO:0000256" key="1">
    <source>
        <dbReference type="ARBA" id="ARBA00001974"/>
    </source>
</evidence>
<evidence type="ECO:0000256" key="3">
    <source>
        <dbReference type="ARBA" id="ARBA00004846"/>
    </source>
</evidence>
<dbReference type="AlphaFoldDB" id="A0A6A4V7L8"/>
<dbReference type="Gene3D" id="1.10.540.10">
    <property type="entry name" value="Acyl-CoA dehydrogenase/oxidase, N-terminal domain"/>
    <property type="match status" value="1"/>
</dbReference>
<keyword evidence="9" id="KW-0443">Lipid metabolism</keyword>
<dbReference type="GO" id="GO:0005777">
    <property type="term" value="C:peroxisome"/>
    <property type="evidence" value="ECO:0007669"/>
    <property type="project" value="UniProtKB-SubCell"/>
</dbReference>
<dbReference type="SUPFAM" id="SSF56645">
    <property type="entry name" value="Acyl-CoA dehydrogenase NM domain-like"/>
    <property type="match status" value="1"/>
</dbReference>
<reference evidence="17 18" key="1">
    <citation type="submission" date="2019-07" db="EMBL/GenBank/DDBJ databases">
        <title>Draft genome assembly of a fouling barnacle, Amphibalanus amphitrite (Darwin, 1854): The first reference genome for Thecostraca.</title>
        <authorList>
            <person name="Kim W."/>
        </authorList>
    </citation>
    <scope>NUCLEOTIDE SEQUENCE [LARGE SCALE GENOMIC DNA]</scope>
    <source>
        <strain evidence="17">SNU_AA5</strain>
        <tissue evidence="17">Soma without cirri and trophi</tissue>
    </source>
</reference>
<feature type="domain" description="Acyl-CoA oxidase C-alpha1" evidence="16">
    <location>
        <begin position="256"/>
        <end position="417"/>
    </location>
</feature>
<gene>
    <name evidence="17" type="ORF">FJT64_012138</name>
</gene>
<evidence type="ECO:0000259" key="16">
    <source>
        <dbReference type="Pfam" id="PF22924"/>
    </source>
</evidence>
<dbReference type="InterPro" id="IPR046373">
    <property type="entry name" value="Acyl-CoA_Oxase/DH_mid-dom_sf"/>
</dbReference>
<dbReference type="Pfam" id="PF01756">
    <property type="entry name" value="ACOX"/>
    <property type="match status" value="1"/>
</dbReference>
<feature type="active site" description="Proton acceptor" evidence="12">
    <location>
        <position position="402"/>
    </location>
</feature>
<evidence type="ECO:0000256" key="5">
    <source>
        <dbReference type="ARBA" id="ARBA00022630"/>
    </source>
</evidence>
<evidence type="ECO:0000256" key="10">
    <source>
        <dbReference type="ARBA" id="ARBA00023140"/>
    </source>
</evidence>
<evidence type="ECO:0000313" key="18">
    <source>
        <dbReference type="Proteomes" id="UP000440578"/>
    </source>
</evidence>
<dbReference type="PIRSF" id="PIRSF000168">
    <property type="entry name" value="Acyl-CoA_oxidase"/>
    <property type="match status" value="1"/>
</dbReference>
<feature type="domain" description="Acyl-CoA oxidase C-terminal" evidence="14">
    <location>
        <begin position="450"/>
        <end position="624"/>
    </location>
</feature>
<evidence type="ECO:0000256" key="7">
    <source>
        <dbReference type="ARBA" id="ARBA00022832"/>
    </source>
</evidence>
<dbReference type="Pfam" id="PF22924">
    <property type="entry name" value="ACOX_C_alpha1"/>
    <property type="match status" value="1"/>
</dbReference>
<organism evidence="17 18">
    <name type="scientific">Amphibalanus amphitrite</name>
    <name type="common">Striped barnacle</name>
    <name type="synonym">Balanus amphitrite</name>
    <dbReference type="NCBI Taxonomy" id="1232801"/>
    <lineage>
        <taxon>Eukaryota</taxon>
        <taxon>Metazoa</taxon>
        <taxon>Ecdysozoa</taxon>
        <taxon>Arthropoda</taxon>
        <taxon>Crustacea</taxon>
        <taxon>Multicrustacea</taxon>
        <taxon>Cirripedia</taxon>
        <taxon>Thoracica</taxon>
        <taxon>Thoracicalcarea</taxon>
        <taxon>Balanomorpha</taxon>
        <taxon>Balanoidea</taxon>
        <taxon>Balanidae</taxon>
        <taxon>Amphibalaninae</taxon>
        <taxon>Amphibalanus</taxon>
    </lineage>
</organism>
<dbReference type="GO" id="GO:0055088">
    <property type="term" value="P:lipid homeostasis"/>
    <property type="evidence" value="ECO:0007669"/>
    <property type="project" value="TreeGrafter"/>
</dbReference>
<dbReference type="InterPro" id="IPR037069">
    <property type="entry name" value="AcylCoA_DH/ox_N_sf"/>
</dbReference>
<dbReference type="InterPro" id="IPR012258">
    <property type="entry name" value="Acyl-CoA_oxidase"/>
</dbReference>
<dbReference type="GO" id="GO:0003997">
    <property type="term" value="F:acyl-CoA oxidase activity"/>
    <property type="evidence" value="ECO:0007669"/>
    <property type="project" value="InterPro"/>
</dbReference>
<dbReference type="InterPro" id="IPR055060">
    <property type="entry name" value="ACOX_C_alpha1"/>
</dbReference>
<dbReference type="InterPro" id="IPR029320">
    <property type="entry name" value="Acyl-CoA_ox_N"/>
</dbReference>
<dbReference type="GO" id="GO:0033540">
    <property type="term" value="P:fatty acid beta-oxidation using acyl-CoA oxidase"/>
    <property type="evidence" value="ECO:0007669"/>
    <property type="project" value="TreeGrafter"/>
</dbReference>
<dbReference type="PANTHER" id="PTHR10909:SF250">
    <property type="entry name" value="PEROXISOMAL ACYL-COENZYME A OXIDASE 1"/>
    <property type="match status" value="1"/>
</dbReference>
<evidence type="ECO:0000256" key="13">
    <source>
        <dbReference type="PIRSR" id="PIRSR000168-2"/>
    </source>
</evidence>
<dbReference type="GO" id="GO:0071949">
    <property type="term" value="F:FAD binding"/>
    <property type="evidence" value="ECO:0007669"/>
    <property type="project" value="InterPro"/>
</dbReference>
<feature type="domain" description="Acyl-coenzyme A oxidase N-terminal" evidence="15">
    <location>
        <begin position="8"/>
        <end position="113"/>
    </location>
</feature>
<proteinExistence type="inferred from homology"/>
<dbReference type="Gene3D" id="2.40.110.10">
    <property type="entry name" value="Butyryl-CoA Dehydrogenase, subunit A, domain 2"/>
    <property type="match status" value="1"/>
</dbReference>
<dbReference type="InterPro" id="IPR036250">
    <property type="entry name" value="AcylCo_DH-like_C"/>
</dbReference>
<dbReference type="Proteomes" id="UP000440578">
    <property type="component" value="Unassembled WGS sequence"/>
</dbReference>
<comment type="cofactor">
    <cofactor evidence="1">
        <name>FAD</name>
        <dbReference type="ChEBI" id="CHEBI:57692"/>
    </cofactor>
</comment>
<dbReference type="PANTHER" id="PTHR10909">
    <property type="entry name" value="ELECTRON TRANSPORT OXIDOREDUCTASE"/>
    <property type="match status" value="1"/>
</dbReference>
<sequence length="629" mass="69177">MVSRNRSQVKDHLGSKVLNHPELRNTKATEYMSHEEKYRYNLSRATAMLKLIDEEGMDVNEISKVMSHTVSGFTTPDGNPLAVHQVMFVPTLMNQADDDQVSRWLGDVFNGTIVGTYAQTELSHGTFVRGLRTTATYDPASRTFDLHTPDVSAAKWWPGGLGTTANHAVVMAQLYTDGQPRGIHPFMVAIRDRETHRPLPGITVGEIGPKLGQNTLNNGYLLFDHVKVPRENMLMRNARVNEDGSYTKPSHQKASYGTMVFTRVAIALDTVDALQIAATIAARYSIVRRQGEPRDDGQEPQIIDYQTQQLKVLPHIAACYVLRASTARLWEHHTHVTSEVRGGDTALLPELHATACCLKALVTQDCSEAIEALRLSCGGHGYMTASRLPALYAYATAGATYEGENTVLLLQTARYLVKQAGGSHAPPAAGSAVTYLSRPADDTPFAVGSPAAYVAAVGRVARGRVTEVAAALQADRQTMPEADAWNQSLVQLVAAALAHGRYFVVREFAEVVSQQSSSRAIQQMLQLLFSVYLAHAVSRAEGDFITYGGLTPSDIRLNRRHLLRLLAELRPHMIPLTDAFDLPDRLINSTLGAWDGDVYRRMFEQASHSPLNTDEVPASFHQAMLRSKL</sequence>
<dbReference type="Gene3D" id="1.20.140.10">
    <property type="entry name" value="Butyryl-CoA Dehydrogenase, subunit A, domain 3"/>
    <property type="match status" value="2"/>
</dbReference>
<dbReference type="Pfam" id="PF14749">
    <property type="entry name" value="Acyl-CoA_ox_N"/>
    <property type="match status" value="1"/>
</dbReference>
<dbReference type="FunFam" id="1.20.140.10:FF:000013">
    <property type="entry name" value="Acyl-coenzyme A oxidase"/>
    <property type="match status" value="1"/>
</dbReference>